<evidence type="ECO:0000313" key="2">
    <source>
        <dbReference type="EMBL" id="QHU12958.1"/>
    </source>
</evidence>
<name>A0A6C0K9M5_9ZZZZ</name>
<sequence>MPTISDIEYNAPYSTAIMLSPHLECPQYIMQMRYTYEILIHVAEIYLFMAAIASFPLILFYLFSLLFSKETTSAVENTENYYTAQVEPNIILEREKLIQAIRHVLLQGNKTARELFLELKNAYPSITKQEINRLLYRLKVNSITTYTQGVKKAPVWSLVQPLRATRHFK</sequence>
<organism evidence="2">
    <name type="scientific">viral metagenome</name>
    <dbReference type="NCBI Taxonomy" id="1070528"/>
    <lineage>
        <taxon>unclassified sequences</taxon>
        <taxon>metagenomes</taxon>
        <taxon>organismal metagenomes</taxon>
    </lineage>
</organism>
<evidence type="ECO:0000256" key="1">
    <source>
        <dbReference type="SAM" id="Phobius"/>
    </source>
</evidence>
<keyword evidence="1" id="KW-0472">Membrane</keyword>
<feature type="transmembrane region" description="Helical" evidence="1">
    <location>
        <begin position="38"/>
        <end position="63"/>
    </location>
</feature>
<keyword evidence="1" id="KW-1133">Transmembrane helix</keyword>
<keyword evidence="1" id="KW-0812">Transmembrane</keyword>
<protein>
    <submittedName>
        <fullName evidence="2">Uncharacterized protein</fullName>
    </submittedName>
</protein>
<dbReference type="EMBL" id="MN740811">
    <property type="protein sequence ID" value="QHU12958.1"/>
    <property type="molecule type" value="Genomic_DNA"/>
</dbReference>
<accession>A0A6C0K9M5</accession>
<reference evidence="2" key="1">
    <citation type="journal article" date="2020" name="Nature">
        <title>Giant virus diversity and host interactions through global metagenomics.</title>
        <authorList>
            <person name="Schulz F."/>
            <person name="Roux S."/>
            <person name="Paez-Espino D."/>
            <person name="Jungbluth S."/>
            <person name="Walsh D.A."/>
            <person name="Denef V.J."/>
            <person name="McMahon K.D."/>
            <person name="Konstantinidis K.T."/>
            <person name="Eloe-Fadrosh E.A."/>
            <person name="Kyrpides N.C."/>
            <person name="Woyke T."/>
        </authorList>
    </citation>
    <scope>NUCLEOTIDE SEQUENCE</scope>
    <source>
        <strain evidence="2">GVMAG-S-1101172-89</strain>
    </source>
</reference>
<proteinExistence type="predicted"/>
<dbReference type="AlphaFoldDB" id="A0A6C0K9M5"/>